<dbReference type="PRINTS" id="PR00109">
    <property type="entry name" value="TYRKINASE"/>
</dbReference>
<dbReference type="PANTHER" id="PTHR24416:SF631">
    <property type="entry name" value="SERINE_THREONINE_TYROSINE KINASE 1"/>
    <property type="match status" value="1"/>
</dbReference>
<sequence length="410" mass="45885">MESSDTNNTSVTVTKCRSDLCEIRVYETEVIVVPVLLVAVSLIVGSCILRQICRKKRETQREPNPRTARGGGQTIPMDDRDVPPFPRRSVSDPTPLPQIPRDRIDGEMVKICEGRYGPIYRSYLLSDSGTRGKEIAVKSLRVDAGSREEAEFVATMRFLRFVGPHGNVADFLGCSPDEPPLYFCQSYMRCRELLSFLWECRKDVIKMEGVVYDLTEKQVYKLAADVARGLVFLHGKGIIHGNVAARNVLLSDALEARISGFQTARRILGFGAPEPLHVLPRKWSSPEILTRQTLTPKTDVWSFGILLYELITLGSPPYPDVLCNDILQFLQRGNIQSRPGNCRTHLYGLMRESWRWREGSRPSMATMLSGLVEGGAEADDRNVLRVPELIDPQSYALTTGINPSSDLTAL</sequence>
<accession>V9KXC1</accession>
<dbReference type="InterPro" id="IPR001245">
    <property type="entry name" value="Ser-Thr/Tyr_kinase_cat_dom"/>
</dbReference>
<evidence type="ECO:0000256" key="3">
    <source>
        <dbReference type="SAM" id="MobiDB-lite"/>
    </source>
</evidence>
<dbReference type="SUPFAM" id="SSF56112">
    <property type="entry name" value="Protein kinase-like (PK-like)"/>
    <property type="match status" value="1"/>
</dbReference>
<dbReference type="InterPro" id="IPR000719">
    <property type="entry name" value="Prot_kinase_dom"/>
</dbReference>
<dbReference type="GO" id="GO:0007169">
    <property type="term" value="P:cell surface receptor protein tyrosine kinase signaling pathway"/>
    <property type="evidence" value="ECO:0007669"/>
    <property type="project" value="TreeGrafter"/>
</dbReference>
<dbReference type="GO" id="GO:0004714">
    <property type="term" value="F:transmembrane receptor protein tyrosine kinase activity"/>
    <property type="evidence" value="ECO:0007669"/>
    <property type="project" value="TreeGrafter"/>
</dbReference>
<dbReference type="AlphaFoldDB" id="V9KXC1"/>
<dbReference type="PANTHER" id="PTHR24416">
    <property type="entry name" value="TYROSINE-PROTEIN KINASE RECEPTOR"/>
    <property type="match status" value="1"/>
</dbReference>
<dbReference type="InterPro" id="IPR050122">
    <property type="entry name" value="RTK"/>
</dbReference>
<evidence type="ECO:0000256" key="2">
    <source>
        <dbReference type="ARBA" id="ARBA00022840"/>
    </source>
</evidence>
<evidence type="ECO:0000256" key="1">
    <source>
        <dbReference type="ARBA" id="ARBA00022741"/>
    </source>
</evidence>
<dbReference type="Pfam" id="PF07714">
    <property type="entry name" value="PK_Tyr_Ser-Thr"/>
    <property type="match status" value="1"/>
</dbReference>
<feature type="domain" description="Protein kinase" evidence="5">
    <location>
        <begin position="105"/>
        <end position="384"/>
    </location>
</feature>
<dbReference type="GO" id="GO:0043235">
    <property type="term" value="C:receptor complex"/>
    <property type="evidence" value="ECO:0007669"/>
    <property type="project" value="TreeGrafter"/>
</dbReference>
<dbReference type="PROSITE" id="PS50011">
    <property type="entry name" value="PROTEIN_KINASE_DOM"/>
    <property type="match status" value="1"/>
</dbReference>
<keyword evidence="4" id="KW-0812">Transmembrane</keyword>
<keyword evidence="4" id="KW-0472">Membrane</keyword>
<dbReference type="InterPro" id="IPR011009">
    <property type="entry name" value="Kinase-like_dom_sf"/>
</dbReference>
<evidence type="ECO:0000259" key="5">
    <source>
        <dbReference type="PROSITE" id="PS50011"/>
    </source>
</evidence>
<keyword evidence="4" id="KW-1133">Transmembrane helix</keyword>
<dbReference type="GO" id="GO:0005524">
    <property type="term" value="F:ATP binding"/>
    <property type="evidence" value="ECO:0007669"/>
    <property type="project" value="UniProtKB-KW"/>
</dbReference>
<protein>
    <submittedName>
        <fullName evidence="6">Tyrosine-protein kinase STYK1</fullName>
    </submittedName>
</protein>
<feature type="region of interest" description="Disordered" evidence="3">
    <location>
        <begin position="58"/>
        <end position="99"/>
    </location>
</feature>
<name>V9KXC1_CALMI</name>
<proteinExistence type="evidence at transcript level"/>
<dbReference type="Gene3D" id="1.10.510.10">
    <property type="entry name" value="Transferase(Phosphotransferase) domain 1"/>
    <property type="match status" value="1"/>
</dbReference>
<evidence type="ECO:0000313" key="6">
    <source>
        <dbReference type="EMBL" id="AFP03268.1"/>
    </source>
</evidence>
<keyword evidence="1" id="KW-0547">Nucleotide-binding</keyword>
<dbReference type="GO" id="GO:0005886">
    <property type="term" value="C:plasma membrane"/>
    <property type="evidence" value="ECO:0007669"/>
    <property type="project" value="TreeGrafter"/>
</dbReference>
<reference evidence="6" key="1">
    <citation type="journal article" date="2014" name="Nature">
        <title>Elephant shark genome provides unique insights into gnathostome evolution.</title>
        <authorList>
            <consortium name="International Elephant Shark Genome Sequencing Consortium"/>
            <person name="Venkatesh B."/>
            <person name="Lee A.P."/>
            <person name="Ravi V."/>
            <person name="Maurya A.K."/>
            <person name="Lian M.M."/>
            <person name="Swann J.B."/>
            <person name="Ohta Y."/>
            <person name="Flajnik M.F."/>
            <person name="Sutoh Y."/>
            <person name="Kasahara M."/>
            <person name="Hoon S."/>
            <person name="Gangu V."/>
            <person name="Roy S.W."/>
            <person name="Irimia M."/>
            <person name="Korzh V."/>
            <person name="Kondrychyn I."/>
            <person name="Lim Z.W."/>
            <person name="Tay B.H."/>
            <person name="Tohari S."/>
            <person name="Kong K.W."/>
            <person name="Ho S."/>
            <person name="Lorente-Galdos B."/>
            <person name="Quilez J."/>
            <person name="Marques-Bonet T."/>
            <person name="Raney B.J."/>
            <person name="Ingham P.W."/>
            <person name="Tay A."/>
            <person name="Hillier L.W."/>
            <person name="Minx P."/>
            <person name="Boehm T."/>
            <person name="Wilson R.K."/>
            <person name="Brenner S."/>
            <person name="Warren W.C."/>
        </authorList>
    </citation>
    <scope>NUCLEOTIDE SEQUENCE</scope>
    <source>
        <tissue evidence="6">Gills</tissue>
    </source>
</reference>
<keyword evidence="6" id="KW-0418">Kinase</keyword>
<keyword evidence="2" id="KW-0067">ATP-binding</keyword>
<feature type="transmembrane region" description="Helical" evidence="4">
    <location>
        <begin position="30"/>
        <end position="49"/>
    </location>
</feature>
<dbReference type="EMBL" id="JW870750">
    <property type="protein sequence ID" value="AFP03268.1"/>
    <property type="molecule type" value="mRNA"/>
</dbReference>
<evidence type="ECO:0000256" key="4">
    <source>
        <dbReference type="SAM" id="Phobius"/>
    </source>
</evidence>
<organism evidence="6">
    <name type="scientific">Callorhinchus milii</name>
    <name type="common">Ghost shark</name>
    <dbReference type="NCBI Taxonomy" id="7868"/>
    <lineage>
        <taxon>Eukaryota</taxon>
        <taxon>Metazoa</taxon>
        <taxon>Chordata</taxon>
        <taxon>Craniata</taxon>
        <taxon>Vertebrata</taxon>
        <taxon>Chondrichthyes</taxon>
        <taxon>Holocephali</taxon>
        <taxon>Chimaeriformes</taxon>
        <taxon>Callorhinchidae</taxon>
        <taxon>Callorhinchus</taxon>
    </lineage>
</organism>
<keyword evidence="6" id="KW-0808">Transferase</keyword>